<dbReference type="RefSeq" id="WP_090901996.1">
    <property type="nucleotide sequence ID" value="NZ_CZPZ01000035.1"/>
</dbReference>
<feature type="domain" description="Thioredoxin-like fold" evidence="2">
    <location>
        <begin position="18"/>
        <end position="171"/>
    </location>
</feature>
<sequence>MLNVAQSRCDRDDLIVLPDDHVIGEGTAPVTIIAYCDFECPYCRQAHAAVGRLRARFTDRVRFVYRHFPLVKKHPHAQLAAEASVAAALQGRFWPMHDVLFENQTHLTLDDLHRYAAMAGLDVPRFKDDLHMGAGVLKVRRDEGSGHRCGVQGTPTFFVNGLLLSDNDELERTVSRHLSNKKNG</sequence>
<evidence type="ECO:0000256" key="1">
    <source>
        <dbReference type="ARBA" id="ARBA00005791"/>
    </source>
</evidence>
<dbReference type="Pfam" id="PF13462">
    <property type="entry name" value="Thioredoxin_4"/>
    <property type="match status" value="1"/>
</dbReference>
<dbReference type="EMBL" id="CZPZ01000035">
    <property type="protein sequence ID" value="CUS39680.1"/>
    <property type="molecule type" value="Genomic_DNA"/>
</dbReference>
<protein>
    <submittedName>
        <fullName evidence="3">Na(+)/H(+) antiporter NhaA 2</fullName>
    </submittedName>
</protein>
<dbReference type="Gene3D" id="3.40.30.10">
    <property type="entry name" value="Glutaredoxin"/>
    <property type="match status" value="1"/>
</dbReference>
<evidence type="ECO:0000313" key="3">
    <source>
        <dbReference type="EMBL" id="CUS39680.1"/>
    </source>
</evidence>
<comment type="similarity">
    <text evidence="1">Belongs to the thioredoxin family. DsbA subfamily.</text>
</comment>
<dbReference type="PANTHER" id="PTHR13887:SF55">
    <property type="entry name" value="SLR0313 PROTEIN"/>
    <property type="match status" value="1"/>
</dbReference>
<dbReference type="SUPFAM" id="SSF52833">
    <property type="entry name" value="Thioredoxin-like"/>
    <property type="match status" value="1"/>
</dbReference>
<dbReference type="InterPro" id="IPR036249">
    <property type="entry name" value="Thioredoxin-like_sf"/>
</dbReference>
<dbReference type="InterPro" id="IPR012336">
    <property type="entry name" value="Thioredoxin-like_fold"/>
</dbReference>
<accession>A0A0S4LST3</accession>
<dbReference type="PANTHER" id="PTHR13887">
    <property type="entry name" value="GLUTATHIONE S-TRANSFERASE KAPPA"/>
    <property type="match status" value="1"/>
</dbReference>
<dbReference type="CDD" id="cd02972">
    <property type="entry name" value="DsbA_family"/>
    <property type="match status" value="1"/>
</dbReference>
<keyword evidence="4" id="KW-1185">Reference proteome</keyword>
<dbReference type="Proteomes" id="UP000198736">
    <property type="component" value="Unassembled WGS sequence"/>
</dbReference>
<organism evidence="3 4">
    <name type="scientific">Candidatus Nitrospira nitrificans</name>
    <dbReference type="NCBI Taxonomy" id="1742973"/>
    <lineage>
        <taxon>Bacteria</taxon>
        <taxon>Pseudomonadati</taxon>
        <taxon>Nitrospirota</taxon>
        <taxon>Nitrospiria</taxon>
        <taxon>Nitrospirales</taxon>
        <taxon>Nitrospiraceae</taxon>
        <taxon>Nitrospira</taxon>
    </lineage>
</organism>
<reference evidence="4" key="1">
    <citation type="submission" date="2015-10" db="EMBL/GenBank/DDBJ databases">
        <authorList>
            <person name="Luecker S."/>
            <person name="Luecker S."/>
        </authorList>
    </citation>
    <scope>NUCLEOTIDE SEQUENCE [LARGE SCALE GENOMIC DNA]</scope>
</reference>
<dbReference type="AlphaFoldDB" id="A0A0S4LST3"/>
<name>A0A0S4LST3_9BACT</name>
<gene>
    <name evidence="3" type="ORF">COMA2_80126</name>
</gene>
<evidence type="ECO:0000259" key="2">
    <source>
        <dbReference type="Pfam" id="PF13462"/>
    </source>
</evidence>
<evidence type="ECO:0000313" key="4">
    <source>
        <dbReference type="Proteomes" id="UP000198736"/>
    </source>
</evidence>
<dbReference type="OrthoDB" id="9784686at2"/>
<dbReference type="STRING" id="1742973.COMA2_80126"/>
<proteinExistence type="inferred from homology"/>